<dbReference type="KEGG" id="cdx:CDES_09350"/>
<evidence type="ECO:0000259" key="8">
    <source>
        <dbReference type="PROSITE" id="PS50893"/>
    </source>
</evidence>
<dbReference type="GO" id="GO:0015421">
    <property type="term" value="F:ABC-type oligopeptide transporter activity"/>
    <property type="evidence" value="ECO:0007669"/>
    <property type="project" value="TreeGrafter"/>
</dbReference>
<feature type="transmembrane region" description="Helical" evidence="7">
    <location>
        <begin position="122"/>
        <end position="145"/>
    </location>
</feature>
<dbReference type="STRING" id="931089.CDES_09350"/>
<name>A0A0M5IJ59_9CORY</name>
<dbReference type="SUPFAM" id="SSF90123">
    <property type="entry name" value="ABC transporter transmembrane region"/>
    <property type="match status" value="1"/>
</dbReference>
<dbReference type="Gene3D" id="1.20.1560.10">
    <property type="entry name" value="ABC transporter type 1, transmembrane domain"/>
    <property type="match status" value="1"/>
</dbReference>
<dbReference type="PANTHER" id="PTHR43394">
    <property type="entry name" value="ATP-DEPENDENT PERMEASE MDL1, MITOCHONDRIAL"/>
    <property type="match status" value="1"/>
</dbReference>
<evidence type="ECO:0000313" key="10">
    <source>
        <dbReference type="EMBL" id="ALC06261.1"/>
    </source>
</evidence>
<dbReference type="PROSITE" id="PS50893">
    <property type="entry name" value="ABC_TRANSPORTER_2"/>
    <property type="match status" value="1"/>
</dbReference>
<feature type="domain" description="ABC transporter" evidence="8">
    <location>
        <begin position="312"/>
        <end position="515"/>
    </location>
</feature>
<reference evidence="10 11" key="1">
    <citation type="submission" date="2014-08" db="EMBL/GenBank/DDBJ databases">
        <title>Complete genome sequence of Corynebacterium deserti GIMN1.010 (=DSM 45689), isolated from desert sand in western China.</title>
        <authorList>
            <person name="Ruckert C."/>
            <person name="Albersmeier A."/>
            <person name="Kalinowski J."/>
        </authorList>
    </citation>
    <scope>NUCLEOTIDE SEQUENCE [LARGE SCALE GENOMIC DNA]</scope>
    <source>
        <strain evidence="10 11">GIMN1.010</strain>
    </source>
</reference>
<feature type="domain" description="ABC transmembrane type-1" evidence="9">
    <location>
        <begin position="17"/>
        <end position="250"/>
    </location>
</feature>
<dbReference type="GO" id="GO:0016887">
    <property type="term" value="F:ATP hydrolysis activity"/>
    <property type="evidence" value="ECO:0007669"/>
    <property type="project" value="InterPro"/>
</dbReference>
<keyword evidence="6 7" id="KW-0472">Membrane</keyword>
<keyword evidence="4" id="KW-0067">ATP-binding</keyword>
<dbReference type="RefSeq" id="WP_053545221.1">
    <property type="nucleotide sequence ID" value="NZ_CP009220.1"/>
</dbReference>
<evidence type="ECO:0000256" key="7">
    <source>
        <dbReference type="SAM" id="Phobius"/>
    </source>
</evidence>
<dbReference type="Pfam" id="PF00664">
    <property type="entry name" value="ABC_membrane"/>
    <property type="match status" value="1"/>
</dbReference>
<comment type="subcellular location">
    <subcellularLocation>
        <location evidence="1">Cell membrane</location>
        <topology evidence="1">Multi-pass membrane protein</topology>
    </subcellularLocation>
</comment>
<dbReference type="Gene3D" id="3.40.50.300">
    <property type="entry name" value="P-loop containing nucleotide triphosphate hydrolases"/>
    <property type="match status" value="1"/>
</dbReference>
<evidence type="ECO:0000256" key="2">
    <source>
        <dbReference type="ARBA" id="ARBA00022692"/>
    </source>
</evidence>
<evidence type="ECO:0000256" key="6">
    <source>
        <dbReference type="ARBA" id="ARBA00023136"/>
    </source>
</evidence>
<evidence type="ECO:0000259" key="9">
    <source>
        <dbReference type="PROSITE" id="PS50929"/>
    </source>
</evidence>
<dbReference type="Proteomes" id="UP000068067">
    <property type="component" value="Chromosome"/>
</dbReference>
<dbReference type="InterPro" id="IPR003439">
    <property type="entry name" value="ABC_transporter-like_ATP-bd"/>
</dbReference>
<accession>A0A0M5IJ59</accession>
<dbReference type="InterPro" id="IPR003593">
    <property type="entry name" value="AAA+_ATPase"/>
</dbReference>
<dbReference type="CDD" id="cd03228">
    <property type="entry name" value="ABCC_MRP_Like"/>
    <property type="match status" value="1"/>
</dbReference>
<feature type="transmembrane region" description="Helical" evidence="7">
    <location>
        <begin position="237"/>
        <end position="263"/>
    </location>
</feature>
<protein>
    <submittedName>
        <fullName evidence="10">ABC transporter ATPase and permease</fullName>
    </submittedName>
</protein>
<evidence type="ECO:0000256" key="4">
    <source>
        <dbReference type="ARBA" id="ARBA00022840"/>
    </source>
</evidence>
<dbReference type="PROSITE" id="PS00211">
    <property type="entry name" value="ABC_TRANSPORTER_1"/>
    <property type="match status" value="1"/>
</dbReference>
<dbReference type="SMART" id="SM00382">
    <property type="entry name" value="AAA"/>
    <property type="match status" value="1"/>
</dbReference>
<keyword evidence="3" id="KW-0547">Nucleotide-binding</keyword>
<proteinExistence type="predicted"/>
<dbReference type="InterPro" id="IPR027417">
    <property type="entry name" value="P-loop_NTPase"/>
</dbReference>
<evidence type="ECO:0000256" key="1">
    <source>
        <dbReference type="ARBA" id="ARBA00004651"/>
    </source>
</evidence>
<gene>
    <name evidence="10" type="ORF">CDES_09350</name>
</gene>
<dbReference type="Pfam" id="PF00005">
    <property type="entry name" value="ABC_tran"/>
    <property type="match status" value="1"/>
</dbReference>
<feature type="transmembrane region" description="Helical" evidence="7">
    <location>
        <begin position="151"/>
        <end position="168"/>
    </location>
</feature>
<dbReference type="SUPFAM" id="SSF52540">
    <property type="entry name" value="P-loop containing nucleoside triphosphate hydrolases"/>
    <property type="match status" value="1"/>
</dbReference>
<dbReference type="InterPro" id="IPR039421">
    <property type="entry name" value="Type_1_exporter"/>
</dbReference>
<feature type="transmembrane region" description="Helical" evidence="7">
    <location>
        <begin position="21"/>
        <end position="41"/>
    </location>
</feature>
<dbReference type="GO" id="GO:0005886">
    <property type="term" value="C:plasma membrane"/>
    <property type="evidence" value="ECO:0007669"/>
    <property type="project" value="UniProtKB-SubCell"/>
</dbReference>
<dbReference type="PROSITE" id="PS50929">
    <property type="entry name" value="ABC_TM1F"/>
    <property type="match status" value="1"/>
</dbReference>
<keyword evidence="2 7" id="KW-0812">Transmembrane</keyword>
<dbReference type="InterPro" id="IPR036640">
    <property type="entry name" value="ABC1_TM_sf"/>
</dbReference>
<dbReference type="PATRIC" id="fig|931089.4.peg.1888"/>
<dbReference type="OrthoDB" id="9762778at2"/>
<dbReference type="EMBL" id="CP009220">
    <property type="protein sequence ID" value="ALC06261.1"/>
    <property type="molecule type" value="Genomic_DNA"/>
</dbReference>
<keyword evidence="5 7" id="KW-1133">Transmembrane helix</keyword>
<keyword evidence="11" id="KW-1185">Reference proteome</keyword>
<evidence type="ECO:0000313" key="11">
    <source>
        <dbReference type="Proteomes" id="UP000068067"/>
    </source>
</evidence>
<dbReference type="AlphaFoldDB" id="A0A0M5IJ59"/>
<evidence type="ECO:0000256" key="5">
    <source>
        <dbReference type="ARBA" id="ARBA00022989"/>
    </source>
</evidence>
<dbReference type="PANTHER" id="PTHR43394:SF4">
    <property type="entry name" value="TOXIN SECRETION ABC TRANSPORTER ATP-BINDING PROTEIN"/>
    <property type="match status" value="1"/>
</dbReference>
<feature type="transmembrane region" description="Helical" evidence="7">
    <location>
        <begin position="47"/>
        <end position="66"/>
    </location>
</feature>
<sequence length="515" mass="54526">MIRKLLYLARPIAKDLALSTALRLINQLCALAALVFPAWVLTITPTLSLWTISAVMAGLVLIAALCRWGEQVCGHRAAFGLLASMRIRLYDALVRRGATTSAHGSGSIMAVATRDINSIEVFFAHTIAPAITAILITAGSLIALWIIHPTALLFGLCGFAVAWLIPLLKVKKLPYGEATSRGRITQHLAEDVAGRGEIRSHGAESARMDQLRIKEHDLIQTVTAQQLNVGIRQSSNLIWPLISAALIIAFVPSSPLVAAALVLAAAPAIEAIEGFARTMPTALNSARNYFEIIDADVEIAEPSHPVALPNGPLGVGVHNVALGRGTTKLGTVNFDIPAGSHVGLVGASGSGKSTLASFVLRLADPVSGYITVGGINVTDVSLTELRTAIGLVEQRAVLFRGSVLENLRVGNPDLSEDGAREALKKASISEISLTTDALSLSGGQQQRVCVARALARNPRVLIVDEATSHQDALNQAELSATFARLEGVTVIIIAHRAASLNYVDYVIDLEAEKIP</sequence>
<dbReference type="GO" id="GO:0005524">
    <property type="term" value="F:ATP binding"/>
    <property type="evidence" value="ECO:0007669"/>
    <property type="project" value="UniProtKB-KW"/>
</dbReference>
<dbReference type="InterPro" id="IPR011527">
    <property type="entry name" value="ABC1_TM_dom"/>
</dbReference>
<evidence type="ECO:0000256" key="3">
    <source>
        <dbReference type="ARBA" id="ARBA00022741"/>
    </source>
</evidence>
<organism evidence="10 11">
    <name type="scientific">Corynebacterium deserti GIMN1.010</name>
    <dbReference type="NCBI Taxonomy" id="931089"/>
    <lineage>
        <taxon>Bacteria</taxon>
        <taxon>Bacillati</taxon>
        <taxon>Actinomycetota</taxon>
        <taxon>Actinomycetes</taxon>
        <taxon>Mycobacteriales</taxon>
        <taxon>Corynebacteriaceae</taxon>
        <taxon>Corynebacterium</taxon>
    </lineage>
</organism>
<dbReference type="InterPro" id="IPR017871">
    <property type="entry name" value="ABC_transporter-like_CS"/>
</dbReference>